<evidence type="ECO:0000313" key="7">
    <source>
        <dbReference type="Proteomes" id="UP000273278"/>
    </source>
</evidence>
<evidence type="ECO:0000256" key="4">
    <source>
        <dbReference type="ARBA" id="ARBA00023186"/>
    </source>
</evidence>
<dbReference type="Pfam" id="PF00183">
    <property type="entry name" value="HSP90"/>
    <property type="match status" value="1"/>
</dbReference>
<feature type="domain" description="Histidine kinase/HSP90-like ATPase" evidence="5">
    <location>
        <begin position="24"/>
        <end position="176"/>
    </location>
</feature>
<dbReference type="InterPro" id="IPR037196">
    <property type="entry name" value="HSP90_C"/>
</dbReference>
<dbReference type="InterPro" id="IPR019805">
    <property type="entry name" value="Heat_shock_protein_90_CS"/>
</dbReference>
<evidence type="ECO:0000256" key="3">
    <source>
        <dbReference type="ARBA" id="ARBA00022840"/>
    </source>
</evidence>
<dbReference type="GO" id="GO:0051082">
    <property type="term" value="F:unfolded protein binding"/>
    <property type="evidence" value="ECO:0007669"/>
    <property type="project" value="InterPro"/>
</dbReference>
<protein>
    <submittedName>
        <fullName evidence="6">Molecular chaperone HtpG</fullName>
    </submittedName>
</protein>
<dbReference type="Gene3D" id="3.40.50.11260">
    <property type="match status" value="1"/>
</dbReference>
<comment type="similarity">
    <text evidence="1">Belongs to the heat shock protein 90 family.</text>
</comment>
<evidence type="ECO:0000259" key="5">
    <source>
        <dbReference type="SMART" id="SM00387"/>
    </source>
</evidence>
<dbReference type="GO" id="GO:0140662">
    <property type="term" value="F:ATP-dependent protein folding chaperone"/>
    <property type="evidence" value="ECO:0007669"/>
    <property type="project" value="InterPro"/>
</dbReference>
<reference evidence="6 7" key="1">
    <citation type="submission" date="2016-10" db="EMBL/GenBank/DDBJ databases">
        <title>Complete genome of the TMA-utilizing, human hosted archaeon Methanomethylophilus alvus Gen. nov, sp. nov., strain Mx-05, derived from a pure culture.</title>
        <authorList>
            <person name="Brugere J.-F."/>
            <person name="Ben Hania W."/>
            <person name="Chaudhary P.P."/>
            <person name="Gaci N."/>
            <person name="Borrel G."/>
            <person name="Cao Van Tuat L."/>
            <person name="Fardeau M.-L."/>
            <person name="Harris H.M.B."/>
            <person name="O'Toole P.W."/>
            <person name="Ollivier B."/>
        </authorList>
    </citation>
    <scope>NUCLEOTIDE SEQUENCE [LARGE SCALE GENOMIC DNA]</scope>
    <source>
        <strain evidence="6 7">Mx-05</strain>
    </source>
</reference>
<evidence type="ECO:0000256" key="2">
    <source>
        <dbReference type="ARBA" id="ARBA00022741"/>
    </source>
</evidence>
<keyword evidence="3" id="KW-0067">ATP-binding</keyword>
<dbReference type="SUPFAM" id="SSF54211">
    <property type="entry name" value="Ribosomal protein S5 domain 2-like"/>
    <property type="match status" value="1"/>
</dbReference>
<dbReference type="SMART" id="SM00387">
    <property type="entry name" value="HATPase_c"/>
    <property type="match status" value="1"/>
</dbReference>
<dbReference type="Gene3D" id="1.20.120.790">
    <property type="entry name" value="Heat shock protein 90, C-terminal domain"/>
    <property type="match status" value="1"/>
</dbReference>
<dbReference type="InterPro" id="IPR003594">
    <property type="entry name" value="HATPase_dom"/>
</dbReference>
<dbReference type="Pfam" id="PF13589">
    <property type="entry name" value="HATPase_c_3"/>
    <property type="match status" value="1"/>
</dbReference>
<dbReference type="OMA" id="MRRMKEM"/>
<dbReference type="AlphaFoldDB" id="A0A3G3IHX9"/>
<evidence type="ECO:0000256" key="1">
    <source>
        <dbReference type="ARBA" id="ARBA00008239"/>
    </source>
</evidence>
<dbReference type="PANTHER" id="PTHR11528">
    <property type="entry name" value="HEAT SHOCK PROTEIN 90 FAMILY MEMBER"/>
    <property type="match status" value="1"/>
</dbReference>
<accession>A0A3G3IHX9</accession>
<dbReference type="PRINTS" id="PR00775">
    <property type="entry name" value="HEATSHOCK90"/>
</dbReference>
<dbReference type="GO" id="GO:0005524">
    <property type="term" value="F:ATP binding"/>
    <property type="evidence" value="ECO:0007669"/>
    <property type="project" value="UniProtKB-KW"/>
</dbReference>
<sequence>MAKRQFKTESKRILDMMVNSIYTHKEIFLRELISNASDAIDKLNYKVLTESDSKVGKDDFRIDVKIDRDAKTVTVSDNGIGMTADEMEKNLGYIAHSGTLEFKKEIDDKENESIGQFGVGFYSAFMVADDVKVVSKAYGSEEANIWESDGVDGYTIKECQKDGFGTDIILHIKDDQGSEEYSEFLETERLRELVEKYSDYIRWPIHMTVDESEWKETGEKDEKGEPKKDYVTTKVDKVVNSMVPIWKKSKKEADDDKCKEFYKDKFHDYEDPVSVIRVSAEGAVTYKALLFIPSKAPYDFYTRDFQPGLQLYSNGVLIMDKCADLLPYCFRFVRGVVDSPDFSLNISREVLQHDSQLKAVGTNLTKQVKKELEKLMKDDAEKYAGFYESFGRQLKYGVVDQYGKDADLLKDLIMFHSVKQDKQISLAQYVKDMPEDQKKIYYVTAETAAHAKDLPQVEPVLAKGYDVLAFTDDIDTFVTNVLREYDKKEFCNATTEDLGLETEEEKKEAEKKDEEYKELIAFAKESLGEEVADVKISHKLKNHAVLLTTQGNITFEVERYFKEMPGQAGTGVKAARVLELNSDSDVFKSLDAAFKDDKERAKKIVKVMYGQACLMAGQPIDNPVEYSDLVLSML</sequence>
<dbReference type="InterPro" id="IPR020568">
    <property type="entry name" value="Ribosomal_Su5_D2-typ_SF"/>
</dbReference>
<proteinExistence type="inferred from homology"/>
<dbReference type="RefSeq" id="WP_015505217.1">
    <property type="nucleotide sequence ID" value="NZ_CP017686.1"/>
</dbReference>
<dbReference type="GO" id="GO:0016887">
    <property type="term" value="F:ATP hydrolysis activity"/>
    <property type="evidence" value="ECO:0007669"/>
    <property type="project" value="InterPro"/>
</dbReference>
<organism evidence="6 7">
    <name type="scientific">Methanomethylophilus alvi</name>
    <dbReference type="NCBI Taxonomy" id="1291540"/>
    <lineage>
        <taxon>Archaea</taxon>
        <taxon>Methanobacteriati</taxon>
        <taxon>Thermoplasmatota</taxon>
        <taxon>Thermoplasmata</taxon>
        <taxon>Methanomassiliicoccales</taxon>
        <taxon>Methanomethylophilaceae</taxon>
        <taxon>Methanomethylophilus</taxon>
    </lineage>
</organism>
<dbReference type="InterPro" id="IPR001404">
    <property type="entry name" value="Hsp90_fam"/>
</dbReference>
<dbReference type="SUPFAM" id="SSF110942">
    <property type="entry name" value="HSP90 C-terminal domain"/>
    <property type="match status" value="1"/>
</dbReference>
<evidence type="ECO:0000313" key="6">
    <source>
        <dbReference type="EMBL" id="AYQ55446.1"/>
    </source>
</evidence>
<dbReference type="PROSITE" id="PS00298">
    <property type="entry name" value="HSP90"/>
    <property type="match status" value="1"/>
</dbReference>
<dbReference type="CDD" id="cd16927">
    <property type="entry name" value="HATPase_Hsp90-like"/>
    <property type="match status" value="1"/>
</dbReference>
<keyword evidence="4" id="KW-0143">Chaperone</keyword>
<dbReference type="SUPFAM" id="SSF55874">
    <property type="entry name" value="ATPase domain of HSP90 chaperone/DNA topoisomerase II/histidine kinase"/>
    <property type="match status" value="1"/>
</dbReference>
<dbReference type="Proteomes" id="UP000273278">
    <property type="component" value="Chromosome"/>
</dbReference>
<dbReference type="NCBIfam" id="NF003555">
    <property type="entry name" value="PRK05218.1"/>
    <property type="match status" value="1"/>
</dbReference>
<dbReference type="InterPro" id="IPR020575">
    <property type="entry name" value="Hsp90_N"/>
</dbReference>
<dbReference type="Gene3D" id="3.30.230.80">
    <property type="match status" value="1"/>
</dbReference>
<dbReference type="EMBL" id="CP017686">
    <property type="protein sequence ID" value="AYQ55446.1"/>
    <property type="molecule type" value="Genomic_DNA"/>
</dbReference>
<dbReference type="PIRSF" id="PIRSF002583">
    <property type="entry name" value="Hsp90"/>
    <property type="match status" value="1"/>
</dbReference>
<gene>
    <name evidence="6" type="ORF">BKD89_06505</name>
</gene>
<dbReference type="Gene3D" id="3.30.565.10">
    <property type="entry name" value="Histidine kinase-like ATPase, C-terminal domain"/>
    <property type="match status" value="1"/>
</dbReference>
<dbReference type="HAMAP" id="MF_00505">
    <property type="entry name" value="HSP90"/>
    <property type="match status" value="1"/>
</dbReference>
<keyword evidence="2" id="KW-0547">Nucleotide-binding</keyword>
<name>A0A3G3IHX9_9ARCH</name>
<dbReference type="InterPro" id="IPR036890">
    <property type="entry name" value="HATPase_C_sf"/>
</dbReference>
<dbReference type="GeneID" id="41322099"/>